<organism evidence="1 2">
    <name type="scientific">Eisenbergiella massiliensis</name>
    <dbReference type="NCBI Taxonomy" id="1720294"/>
    <lineage>
        <taxon>Bacteria</taxon>
        <taxon>Bacillati</taxon>
        <taxon>Bacillota</taxon>
        <taxon>Clostridia</taxon>
        <taxon>Lachnospirales</taxon>
        <taxon>Lachnospiraceae</taxon>
        <taxon>Eisenbergiella</taxon>
    </lineage>
</organism>
<proteinExistence type="predicted"/>
<accession>A0A3E3HVL9</accession>
<evidence type="ECO:0000313" key="1">
    <source>
        <dbReference type="EMBL" id="RGE55873.1"/>
    </source>
</evidence>
<dbReference type="SUPFAM" id="SSF52833">
    <property type="entry name" value="Thioredoxin-like"/>
    <property type="match status" value="1"/>
</dbReference>
<dbReference type="EMBL" id="QVLV01000035">
    <property type="protein sequence ID" value="RGE55873.1"/>
    <property type="molecule type" value="Genomic_DNA"/>
</dbReference>
<gene>
    <name evidence="1" type="ORF">DXC51_27365</name>
</gene>
<dbReference type="PANTHER" id="PTHR10371">
    <property type="entry name" value="NADH DEHYDROGENASE UBIQUINONE FLAVOPROTEIN 2, MITOCHONDRIAL"/>
    <property type="match status" value="1"/>
</dbReference>
<reference evidence="1" key="1">
    <citation type="submission" date="2018-08" db="EMBL/GenBank/DDBJ databases">
        <title>A genome reference for cultivated species of the human gut microbiota.</title>
        <authorList>
            <person name="Zou Y."/>
            <person name="Xue W."/>
            <person name="Luo G."/>
        </authorList>
    </citation>
    <scope>NUCLEOTIDE SEQUENCE [LARGE SCALE GENOMIC DNA]</scope>
    <source>
        <strain evidence="1">TF05-5AC</strain>
    </source>
</reference>
<dbReference type="AlphaFoldDB" id="A0A3E3HVL9"/>
<evidence type="ECO:0000313" key="2">
    <source>
        <dbReference type="Proteomes" id="UP000260812"/>
    </source>
</evidence>
<dbReference type="Pfam" id="PF01257">
    <property type="entry name" value="2Fe-2S_thioredx"/>
    <property type="match status" value="1"/>
</dbReference>
<sequence>MEADWNLTEAIEYYRGQNVSQDQQALIELLREVQAENGGSIPACALEEITAQLDIRPAILTAILKRCPGLRTQTAPHSLELCAGPRCQKRECARLHAFIEKNYQVKNGGISAKGGFSYRLTGCMKNCANGPSMKWDGKLYSQATPELLRSLIEKGQSNTPR</sequence>
<name>A0A3E3HVL9_9FIRM</name>
<keyword evidence="2" id="KW-1185">Reference proteome</keyword>
<dbReference type="Gene3D" id="3.40.30.10">
    <property type="entry name" value="Glutaredoxin"/>
    <property type="match status" value="1"/>
</dbReference>
<dbReference type="RefSeq" id="WP_117545840.1">
    <property type="nucleotide sequence ID" value="NZ_JBKUNB010000001.1"/>
</dbReference>
<comment type="caution">
    <text evidence="1">The sequence shown here is derived from an EMBL/GenBank/DDBJ whole genome shotgun (WGS) entry which is preliminary data.</text>
</comment>
<dbReference type="InterPro" id="IPR036249">
    <property type="entry name" value="Thioredoxin-like_sf"/>
</dbReference>
<dbReference type="GeneID" id="97990470"/>
<dbReference type="Proteomes" id="UP000260812">
    <property type="component" value="Unassembled WGS sequence"/>
</dbReference>
<dbReference type="PANTHER" id="PTHR10371:SF3">
    <property type="entry name" value="NADH DEHYDROGENASE [UBIQUINONE] FLAVOPROTEIN 2, MITOCHONDRIAL"/>
    <property type="match status" value="1"/>
</dbReference>
<protein>
    <submittedName>
        <fullName evidence="1">Formate dehydrogenase</fullName>
    </submittedName>
</protein>
<dbReference type="GO" id="GO:0003954">
    <property type="term" value="F:NADH dehydrogenase activity"/>
    <property type="evidence" value="ECO:0007669"/>
    <property type="project" value="TreeGrafter"/>
</dbReference>